<dbReference type="FunFam" id="3.40.50.300:FF:000016">
    <property type="entry name" value="Oligopeptide ABC transporter ATP-binding component"/>
    <property type="match status" value="1"/>
</dbReference>
<evidence type="ECO:0000256" key="3">
    <source>
        <dbReference type="ARBA" id="ARBA00022840"/>
    </source>
</evidence>
<keyword evidence="1" id="KW-0813">Transport</keyword>
<dbReference type="GO" id="GO:0055085">
    <property type="term" value="P:transmembrane transport"/>
    <property type="evidence" value="ECO:0007669"/>
    <property type="project" value="UniProtKB-ARBA"/>
</dbReference>
<dbReference type="Pfam" id="PF08352">
    <property type="entry name" value="oligo_HPY"/>
    <property type="match status" value="1"/>
</dbReference>
<dbReference type="AlphaFoldDB" id="M0EDX0"/>
<reference evidence="6 7" key="1">
    <citation type="journal article" date="2014" name="PLoS Genet.">
        <title>Phylogenetically driven sequencing of extremely halophilic archaea reveals strategies for static and dynamic osmo-response.</title>
        <authorList>
            <person name="Becker E.A."/>
            <person name="Seitzer P.M."/>
            <person name="Tritt A."/>
            <person name="Larsen D."/>
            <person name="Krusor M."/>
            <person name="Yao A.I."/>
            <person name="Wu D."/>
            <person name="Madern D."/>
            <person name="Eisen J.A."/>
            <person name="Darling A.E."/>
            <person name="Facciotti M.T."/>
        </authorList>
    </citation>
    <scope>NUCLEOTIDE SEQUENCE [LARGE SCALE GENOMIC DNA]</scope>
    <source>
        <strain evidence="6 7">DSM 10284</strain>
    </source>
</reference>
<dbReference type="GO" id="GO:0015833">
    <property type="term" value="P:peptide transport"/>
    <property type="evidence" value="ECO:0007669"/>
    <property type="project" value="InterPro"/>
</dbReference>
<dbReference type="SUPFAM" id="SSF52540">
    <property type="entry name" value="P-loop containing nucleoside triphosphate hydrolases"/>
    <property type="match status" value="1"/>
</dbReference>
<organism evidence="6 7">
    <name type="scientific">Halorubrum coriense DSM 10284</name>
    <dbReference type="NCBI Taxonomy" id="1227466"/>
    <lineage>
        <taxon>Archaea</taxon>
        <taxon>Methanobacteriati</taxon>
        <taxon>Methanobacteriota</taxon>
        <taxon>Stenosarchaea group</taxon>
        <taxon>Halobacteria</taxon>
        <taxon>Halobacteriales</taxon>
        <taxon>Haloferacaceae</taxon>
        <taxon>Halorubrum</taxon>
    </lineage>
</organism>
<feature type="domain" description="ABC transporter" evidence="5">
    <location>
        <begin position="19"/>
        <end position="274"/>
    </location>
</feature>
<feature type="region of interest" description="Disordered" evidence="4">
    <location>
        <begin position="275"/>
        <end position="300"/>
    </location>
</feature>
<gene>
    <name evidence="6" type="ORF">C464_13055</name>
</gene>
<dbReference type="InterPro" id="IPR017871">
    <property type="entry name" value="ABC_transporter-like_CS"/>
</dbReference>
<dbReference type="InterPro" id="IPR050319">
    <property type="entry name" value="ABC_transp_ATP-bind"/>
</dbReference>
<keyword evidence="3" id="KW-0067">ATP-binding</keyword>
<dbReference type="GO" id="GO:0005524">
    <property type="term" value="F:ATP binding"/>
    <property type="evidence" value="ECO:0007669"/>
    <property type="project" value="UniProtKB-KW"/>
</dbReference>
<dbReference type="InterPro" id="IPR013563">
    <property type="entry name" value="Oligopep_ABC_C"/>
</dbReference>
<dbReference type="InterPro" id="IPR003439">
    <property type="entry name" value="ABC_transporter-like_ATP-bd"/>
</dbReference>
<evidence type="ECO:0000259" key="5">
    <source>
        <dbReference type="PROSITE" id="PS50893"/>
    </source>
</evidence>
<sequence length="351" mass="39191">MSSESTTTPPPETSEEPILEVRNLEKHYVKSTGWLESLFADEERVRAVDGVNLSIDEGEIFSIVGESGCGKTTLGKTLLRVIESTAGEIRFKGTDLASLSDSEMQKMRQHLQIVYQDPFEALNPKRTVRGLLRQPMEIHGITDETEQRDRIYRALEDVNLLPAGDFLDRYPEELSGGQLQRVLFARALVLDPEFIVADEPSSMLDASVRARVLDLIDELRDDRNISFFIITHDIGAARYLSDRIGVMYLGRIVEMGAAAGIVDDPKHPYSKALIDSIPSPDPREPLESSGIGSEVPEPVDLPSGCRFHPRCPVATEHCREADPEWREVPSADDAVRMTECHEVEPKQTPLE</sequence>
<dbReference type="PANTHER" id="PTHR43776">
    <property type="entry name" value="TRANSPORT ATP-BINDING PROTEIN"/>
    <property type="match status" value="1"/>
</dbReference>
<protein>
    <submittedName>
        <fullName evidence="6">Oligopeptide/dipeptide ABC transporter ATPase</fullName>
    </submittedName>
</protein>
<keyword evidence="7" id="KW-1185">Reference proteome</keyword>
<name>M0EDX0_9EURY</name>
<dbReference type="Gene3D" id="3.40.50.300">
    <property type="entry name" value="P-loop containing nucleotide triphosphate hydrolases"/>
    <property type="match status" value="1"/>
</dbReference>
<dbReference type="PROSITE" id="PS50893">
    <property type="entry name" value="ABC_TRANSPORTER_2"/>
    <property type="match status" value="1"/>
</dbReference>
<evidence type="ECO:0000256" key="2">
    <source>
        <dbReference type="ARBA" id="ARBA00022741"/>
    </source>
</evidence>
<dbReference type="InterPro" id="IPR003593">
    <property type="entry name" value="AAA+_ATPase"/>
</dbReference>
<evidence type="ECO:0000256" key="4">
    <source>
        <dbReference type="SAM" id="MobiDB-lite"/>
    </source>
</evidence>
<dbReference type="NCBIfam" id="TIGR01727">
    <property type="entry name" value="oligo_HPY"/>
    <property type="match status" value="1"/>
</dbReference>
<dbReference type="PANTHER" id="PTHR43776:SF8">
    <property type="entry name" value="ABC TRANSPORTER, ATP-BINDING PROTEIN"/>
    <property type="match status" value="1"/>
</dbReference>
<dbReference type="STRING" id="1227466.C464_13055"/>
<dbReference type="Proteomes" id="UP000011509">
    <property type="component" value="Unassembled WGS sequence"/>
</dbReference>
<dbReference type="SMART" id="SM00382">
    <property type="entry name" value="AAA"/>
    <property type="match status" value="1"/>
</dbReference>
<evidence type="ECO:0000313" key="7">
    <source>
        <dbReference type="Proteomes" id="UP000011509"/>
    </source>
</evidence>
<dbReference type="PROSITE" id="PS00211">
    <property type="entry name" value="ABC_TRANSPORTER_1"/>
    <property type="match status" value="1"/>
</dbReference>
<comment type="caution">
    <text evidence="6">The sequence shown here is derived from an EMBL/GenBank/DDBJ whole genome shotgun (WGS) entry which is preliminary data.</text>
</comment>
<evidence type="ECO:0000256" key="1">
    <source>
        <dbReference type="ARBA" id="ARBA00022448"/>
    </source>
</evidence>
<dbReference type="CDD" id="cd03257">
    <property type="entry name" value="ABC_NikE_OppD_transporters"/>
    <property type="match status" value="1"/>
</dbReference>
<dbReference type="Pfam" id="PF00005">
    <property type="entry name" value="ABC_tran"/>
    <property type="match status" value="1"/>
</dbReference>
<dbReference type="EMBL" id="AOJL01000056">
    <property type="protein sequence ID" value="ELZ44629.1"/>
    <property type="molecule type" value="Genomic_DNA"/>
</dbReference>
<evidence type="ECO:0000313" key="6">
    <source>
        <dbReference type="EMBL" id="ELZ44629.1"/>
    </source>
</evidence>
<dbReference type="OrthoDB" id="18209at2157"/>
<dbReference type="GO" id="GO:0016887">
    <property type="term" value="F:ATP hydrolysis activity"/>
    <property type="evidence" value="ECO:0007669"/>
    <property type="project" value="InterPro"/>
</dbReference>
<accession>M0EDX0</accession>
<dbReference type="InterPro" id="IPR027417">
    <property type="entry name" value="P-loop_NTPase"/>
</dbReference>
<dbReference type="RefSeq" id="WP_006114152.1">
    <property type="nucleotide sequence ID" value="NZ_AOJL01000056.1"/>
</dbReference>
<dbReference type="PATRIC" id="fig|1227466.3.peg.2597"/>
<proteinExistence type="predicted"/>
<keyword evidence="2" id="KW-0547">Nucleotide-binding</keyword>